<accession>A0A7J9FYV6</accession>
<comment type="caution">
    <text evidence="1">The sequence shown here is derived from an EMBL/GenBank/DDBJ whole genome shotgun (WGS) entry which is preliminary data.</text>
</comment>
<sequence length="95" mass="10545">MVPCFKIEKLSVTLSPSPNSLAFVNGIKVVSTPKNMYIEHQDKSISFVNSKIPFSILDATTFGNCLLSNVGRPTVANADGTRMFRTWHDDSSYIF</sequence>
<protein>
    <submittedName>
        <fullName evidence="1">Uncharacterized protein</fullName>
    </submittedName>
</protein>
<dbReference type="EMBL" id="JABFAD010000001">
    <property type="protein sequence ID" value="MBA0790331.1"/>
    <property type="molecule type" value="Genomic_DNA"/>
</dbReference>
<reference evidence="1 2" key="1">
    <citation type="journal article" date="2019" name="Genome Biol. Evol.">
        <title>Insights into the evolution of the New World diploid cottons (Gossypium, subgenus Houzingenia) based on genome sequencing.</title>
        <authorList>
            <person name="Grover C.E."/>
            <person name="Arick M.A. 2nd"/>
            <person name="Thrash A."/>
            <person name="Conover J.L."/>
            <person name="Sanders W.S."/>
            <person name="Peterson D.G."/>
            <person name="Frelichowski J.E."/>
            <person name="Scheffler J.A."/>
            <person name="Scheffler B.E."/>
            <person name="Wendel J.F."/>
        </authorList>
    </citation>
    <scope>NUCLEOTIDE SEQUENCE [LARGE SCALE GENOMIC DNA]</scope>
    <source>
        <strain evidence="1">0</strain>
        <tissue evidence="1">Leaf</tissue>
    </source>
</reference>
<proteinExistence type="predicted"/>
<dbReference type="PANTHER" id="PTHR34590:SF5">
    <property type="entry name" value="OS04G0586500 PROTEIN"/>
    <property type="match status" value="1"/>
</dbReference>
<dbReference type="Proteomes" id="UP000593560">
    <property type="component" value="Unassembled WGS sequence"/>
</dbReference>
<dbReference type="AlphaFoldDB" id="A0A7J9FYV6"/>
<name>A0A7J9FYV6_9ROSI</name>
<evidence type="ECO:0000313" key="1">
    <source>
        <dbReference type="EMBL" id="MBA0790331.1"/>
    </source>
</evidence>
<organism evidence="1 2">
    <name type="scientific">Gossypium harknessii</name>
    <dbReference type="NCBI Taxonomy" id="34285"/>
    <lineage>
        <taxon>Eukaryota</taxon>
        <taxon>Viridiplantae</taxon>
        <taxon>Streptophyta</taxon>
        <taxon>Embryophyta</taxon>
        <taxon>Tracheophyta</taxon>
        <taxon>Spermatophyta</taxon>
        <taxon>Magnoliopsida</taxon>
        <taxon>eudicotyledons</taxon>
        <taxon>Gunneridae</taxon>
        <taxon>Pentapetalae</taxon>
        <taxon>rosids</taxon>
        <taxon>malvids</taxon>
        <taxon>Malvales</taxon>
        <taxon>Malvaceae</taxon>
        <taxon>Malvoideae</taxon>
        <taxon>Gossypium</taxon>
    </lineage>
</organism>
<evidence type="ECO:0000313" key="2">
    <source>
        <dbReference type="Proteomes" id="UP000593560"/>
    </source>
</evidence>
<dbReference type="OrthoDB" id="4062651at2759"/>
<gene>
    <name evidence="1" type="ORF">Gohar_014991</name>
</gene>
<dbReference type="GO" id="GO:0004714">
    <property type="term" value="F:transmembrane receptor protein tyrosine kinase activity"/>
    <property type="evidence" value="ECO:0007669"/>
    <property type="project" value="InterPro"/>
</dbReference>
<dbReference type="PANTHER" id="PTHR34590">
    <property type="entry name" value="OS03G0124300 PROTEIN-RELATED"/>
    <property type="match status" value="1"/>
</dbReference>
<dbReference type="InterPro" id="IPR045272">
    <property type="entry name" value="ANXUR1/2-like"/>
</dbReference>
<keyword evidence="2" id="KW-1185">Reference proteome</keyword>